<organism evidence="1 2">
    <name type="scientific">Herbiconiux oxytropis</name>
    <dbReference type="NCBI Taxonomy" id="2970915"/>
    <lineage>
        <taxon>Bacteria</taxon>
        <taxon>Bacillati</taxon>
        <taxon>Actinomycetota</taxon>
        <taxon>Actinomycetes</taxon>
        <taxon>Micrococcales</taxon>
        <taxon>Microbacteriaceae</taxon>
        <taxon>Herbiconiux</taxon>
    </lineage>
</organism>
<sequence>MPDYTTLPALQHYVLEYSCVLGIVAKPNILQVEIDLSFARDHPNLRPPREGEVTYYRRGVIEFRGVTSLTWNGQGVPPAINADGEHDWGAMDEFTFQDDNYRLAGDFGDIQVVASSVGVRFIGPV</sequence>
<protein>
    <submittedName>
        <fullName evidence="1">Uncharacterized protein</fullName>
    </submittedName>
</protein>
<dbReference type="RefSeq" id="WP_259526432.1">
    <property type="nucleotide sequence ID" value="NZ_JANLCK010000003.1"/>
</dbReference>
<dbReference type="AlphaFoldDB" id="A0AA41XCV2"/>
<accession>A0AA41XCV2</accession>
<reference evidence="1" key="1">
    <citation type="submission" date="2022-08" db="EMBL/GenBank/DDBJ databases">
        <authorList>
            <person name="Deng Y."/>
            <person name="Han X.-F."/>
            <person name="Zhang Y.-Q."/>
        </authorList>
    </citation>
    <scope>NUCLEOTIDE SEQUENCE</scope>
    <source>
        <strain evidence="1">CPCC 203407</strain>
    </source>
</reference>
<keyword evidence="2" id="KW-1185">Reference proteome</keyword>
<evidence type="ECO:0000313" key="1">
    <source>
        <dbReference type="EMBL" id="MCS5725847.1"/>
    </source>
</evidence>
<proteinExistence type="predicted"/>
<dbReference type="EMBL" id="JANLCK010000003">
    <property type="protein sequence ID" value="MCS5725847.1"/>
    <property type="molecule type" value="Genomic_DNA"/>
</dbReference>
<name>A0AA41XCV2_9MICO</name>
<gene>
    <name evidence="1" type="ORF">N1028_08045</name>
</gene>
<dbReference type="Proteomes" id="UP001165587">
    <property type="component" value="Unassembled WGS sequence"/>
</dbReference>
<comment type="caution">
    <text evidence="1">The sequence shown here is derived from an EMBL/GenBank/DDBJ whole genome shotgun (WGS) entry which is preliminary data.</text>
</comment>
<evidence type="ECO:0000313" key="2">
    <source>
        <dbReference type="Proteomes" id="UP001165587"/>
    </source>
</evidence>